<feature type="transmembrane region" description="Helical" evidence="2">
    <location>
        <begin position="169"/>
        <end position="192"/>
    </location>
</feature>
<sequence length="345" mass="37934">MSFPLHQAGLAAILVETVLYGIGMTMGAVTSLALMRVWVEGGTVNKRLLLVLLLMLVLSTAHVFISFVRVFEAFIKKIHNGPDGALDYFDNLSQPLFVAKNVILVLQTTLGDCVHTWRCYVIFNRNVKVILAPVLILSAGLISGCFVLESTTHVPSLNSAAFNLCSRWIKAYDVCMMSTSVYCALAITWKIYRSGHFFTSQSSLFPVVVVIVEAGALYTSSLVAFLVTDLTGSNGQFVVMDLITPLVPILFCLIILQLQFHQFVKYSHERAGSSGAQVQPTISTRLSWEAVRDLLKLRREPSNNLGVSAFQMRPLAIQISTQAEVHSSGDDSSEVRKKALAEEIS</sequence>
<evidence type="ECO:0000256" key="2">
    <source>
        <dbReference type="SAM" id="Phobius"/>
    </source>
</evidence>
<gene>
    <name evidence="3" type="ORF">EVG20_g8995</name>
</gene>
<accession>A0A4Y9Y1D8</accession>
<feature type="transmembrane region" description="Helical" evidence="2">
    <location>
        <begin position="129"/>
        <end position="149"/>
    </location>
</feature>
<feature type="transmembrane region" description="Helical" evidence="2">
    <location>
        <begin position="12"/>
        <end position="35"/>
    </location>
</feature>
<feature type="transmembrane region" description="Helical" evidence="2">
    <location>
        <begin position="47"/>
        <end position="68"/>
    </location>
</feature>
<comment type="caution">
    <text evidence="3">The sequence shown here is derived from an EMBL/GenBank/DDBJ whole genome shotgun (WGS) entry which is preliminary data.</text>
</comment>
<protein>
    <submittedName>
        <fullName evidence="3">Uncharacterized protein</fullName>
    </submittedName>
</protein>
<dbReference type="STRING" id="205917.A0A4Y9Y1D8"/>
<evidence type="ECO:0000313" key="3">
    <source>
        <dbReference type="EMBL" id="TFY56266.1"/>
    </source>
</evidence>
<name>A0A4Y9Y1D8_9AGAM</name>
<dbReference type="EMBL" id="SEOQ01000842">
    <property type="protein sequence ID" value="TFY56266.1"/>
    <property type="molecule type" value="Genomic_DNA"/>
</dbReference>
<dbReference type="OrthoDB" id="2873242at2759"/>
<evidence type="ECO:0000256" key="1">
    <source>
        <dbReference type="SAM" id="MobiDB-lite"/>
    </source>
</evidence>
<feature type="compositionally biased region" description="Basic and acidic residues" evidence="1">
    <location>
        <begin position="327"/>
        <end position="345"/>
    </location>
</feature>
<keyword evidence="4" id="KW-1185">Reference proteome</keyword>
<keyword evidence="2" id="KW-1133">Transmembrane helix</keyword>
<feature type="transmembrane region" description="Helical" evidence="2">
    <location>
        <begin position="239"/>
        <end position="260"/>
    </location>
</feature>
<feature type="region of interest" description="Disordered" evidence="1">
    <location>
        <begin position="325"/>
        <end position="345"/>
    </location>
</feature>
<keyword evidence="2" id="KW-0472">Membrane</keyword>
<proteinExistence type="predicted"/>
<feature type="transmembrane region" description="Helical" evidence="2">
    <location>
        <begin position="204"/>
        <end position="227"/>
    </location>
</feature>
<organism evidence="3 4">
    <name type="scientific">Dentipellis fragilis</name>
    <dbReference type="NCBI Taxonomy" id="205917"/>
    <lineage>
        <taxon>Eukaryota</taxon>
        <taxon>Fungi</taxon>
        <taxon>Dikarya</taxon>
        <taxon>Basidiomycota</taxon>
        <taxon>Agaricomycotina</taxon>
        <taxon>Agaricomycetes</taxon>
        <taxon>Russulales</taxon>
        <taxon>Hericiaceae</taxon>
        <taxon>Dentipellis</taxon>
    </lineage>
</organism>
<dbReference type="Proteomes" id="UP000298327">
    <property type="component" value="Unassembled WGS sequence"/>
</dbReference>
<dbReference type="AlphaFoldDB" id="A0A4Y9Y1D8"/>
<keyword evidence="2" id="KW-0812">Transmembrane</keyword>
<evidence type="ECO:0000313" key="4">
    <source>
        <dbReference type="Proteomes" id="UP000298327"/>
    </source>
</evidence>
<reference evidence="3 4" key="1">
    <citation type="submission" date="2019-02" db="EMBL/GenBank/DDBJ databases">
        <title>Genome sequencing of the rare red list fungi Dentipellis fragilis.</title>
        <authorList>
            <person name="Buettner E."/>
            <person name="Kellner H."/>
        </authorList>
    </citation>
    <scope>NUCLEOTIDE SEQUENCE [LARGE SCALE GENOMIC DNA]</scope>
    <source>
        <strain evidence="3 4">DSM 105465</strain>
    </source>
</reference>